<dbReference type="EMBL" id="JANPWB010000015">
    <property type="protein sequence ID" value="KAJ1093003.1"/>
    <property type="molecule type" value="Genomic_DNA"/>
</dbReference>
<proteinExistence type="predicted"/>
<evidence type="ECO:0000313" key="2">
    <source>
        <dbReference type="Proteomes" id="UP001066276"/>
    </source>
</evidence>
<name>A0AAV7LTW7_PLEWA</name>
<gene>
    <name evidence="1" type="ORF">NDU88_006113</name>
</gene>
<organism evidence="1 2">
    <name type="scientific">Pleurodeles waltl</name>
    <name type="common">Iberian ribbed newt</name>
    <dbReference type="NCBI Taxonomy" id="8319"/>
    <lineage>
        <taxon>Eukaryota</taxon>
        <taxon>Metazoa</taxon>
        <taxon>Chordata</taxon>
        <taxon>Craniata</taxon>
        <taxon>Vertebrata</taxon>
        <taxon>Euteleostomi</taxon>
        <taxon>Amphibia</taxon>
        <taxon>Batrachia</taxon>
        <taxon>Caudata</taxon>
        <taxon>Salamandroidea</taxon>
        <taxon>Salamandridae</taxon>
        <taxon>Pleurodelinae</taxon>
        <taxon>Pleurodeles</taxon>
    </lineage>
</organism>
<reference evidence="1" key="1">
    <citation type="journal article" date="2022" name="bioRxiv">
        <title>Sequencing and chromosome-scale assembly of the giantPleurodeles waltlgenome.</title>
        <authorList>
            <person name="Brown T."/>
            <person name="Elewa A."/>
            <person name="Iarovenko S."/>
            <person name="Subramanian E."/>
            <person name="Araus A.J."/>
            <person name="Petzold A."/>
            <person name="Susuki M."/>
            <person name="Suzuki K.-i.T."/>
            <person name="Hayashi T."/>
            <person name="Toyoda A."/>
            <person name="Oliveira C."/>
            <person name="Osipova E."/>
            <person name="Leigh N.D."/>
            <person name="Simon A."/>
            <person name="Yun M.H."/>
        </authorList>
    </citation>
    <scope>NUCLEOTIDE SEQUENCE</scope>
    <source>
        <strain evidence="1">20211129_DDA</strain>
        <tissue evidence="1">Liver</tissue>
    </source>
</reference>
<dbReference type="AlphaFoldDB" id="A0AAV7LTW7"/>
<protein>
    <submittedName>
        <fullName evidence="1">Uncharacterized protein</fullName>
    </submittedName>
</protein>
<evidence type="ECO:0000313" key="1">
    <source>
        <dbReference type="EMBL" id="KAJ1093003.1"/>
    </source>
</evidence>
<dbReference type="Proteomes" id="UP001066276">
    <property type="component" value="Chromosome 11"/>
</dbReference>
<comment type="caution">
    <text evidence="1">The sequence shown here is derived from an EMBL/GenBank/DDBJ whole genome shotgun (WGS) entry which is preliminary data.</text>
</comment>
<accession>A0AAV7LTW7</accession>
<sequence>MLALTRDGEYAEFGGLQEEIIGDQIVMHTGNPNIQGKLWVNGEAPLKEVIALVKKVELMGRCVKAMEEDVKDVKRFLVTKGEKLSGRNDTKTICTNQKEQ</sequence>
<keyword evidence="2" id="KW-1185">Reference proteome</keyword>